<dbReference type="FunFam" id="4.10.240.10:FF:000009">
    <property type="entry name" value="C6 transcription factor (Gal4)"/>
    <property type="match status" value="1"/>
</dbReference>
<dbReference type="PANTHER" id="PTHR47424:SF2">
    <property type="entry name" value="TRANSCRIPTION FACTOR DOMAIN-CONTAINING PROTEIN-RELATED"/>
    <property type="match status" value="1"/>
</dbReference>
<name>A0A319ENZ8_ASPSB</name>
<dbReference type="InterPro" id="IPR007219">
    <property type="entry name" value="XnlR_reg_dom"/>
</dbReference>
<dbReference type="InterPro" id="IPR051127">
    <property type="entry name" value="Fungal_SecMet_Regulators"/>
</dbReference>
<evidence type="ECO:0000256" key="3">
    <source>
        <dbReference type="ARBA" id="ARBA00022833"/>
    </source>
</evidence>
<gene>
    <name evidence="12" type="ORF">BO78DRAFT_426109</name>
</gene>
<evidence type="ECO:0000256" key="1">
    <source>
        <dbReference type="ARBA" id="ARBA00004123"/>
    </source>
</evidence>
<evidence type="ECO:0000256" key="9">
    <source>
        <dbReference type="ARBA" id="ARBA00023277"/>
    </source>
</evidence>
<dbReference type="GO" id="GO:0008270">
    <property type="term" value="F:zinc ion binding"/>
    <property type="evidence" value="ECO:0007669"/>
    <property type="project" value="InterPro"/>
</dbReference>
<organism evidence="12 13">
    <name type="scientific">Aspergillus sclerotiicarbonarius (strain CBS 121057 / IBT 28362)</name>
    <dbReference type="NCBI Taxonomy" id="1448318"/>
    <lineage>
        <taxon>Eukaryota</taxon>
        <taxon>Fungi</taxon>
        <taxon>Dikarya</taxon>
        <taxon>Ascomycota</taxon>
        <taxon>Pezizomycotina</taxon>
        <taxon>Eurotiomycetes</taxon>
        <taxon>Eurotiomycetidae</taxon>
        <taxon>Eurotiales</taxon>
        <taxon>Aspergillaceae</taxon>
        <taxon>Aspergillus</taxon>
        <taxon>Aspergillus subgen. Circumdati</taxon>
    </lineage>
</organism>
<evidence type="ECO:0000259" key="11">
    <source>
        <dbReference type="PROSITE" id="PS50048"/>
    </source>
</evidence>
<dbReference type="VEuPathDB" id="FungiDB:BO78DRAFT_426109"/>
<dbReference type="SMART" id="SM00066">
    <property type="entry name" value="GAL4"/>
    <property type="match status" value="1"/>
</dbReference>
<dbReference type="GO" id="GO:0000435">
    <property type="term" value="P:positive regulation of transcription from RNA polymerase II promoter by galactose"/>
    <property type="evidence" value="ECO:0007669"/>
    <property type="project" value="TreeGrafter"/>
</dbReference>
<dbReference type="GO" id="GO:0006351">
    <property type="term" value="P:DNA-templated transcription"/>
    <property type="evidence" value="ECO:0007669"/>
    <property type="project" value="InterPro"/>
</dbReference>
<keyword evidence="3" id="KW-0862">Zinc</keyword>
<dbReference type="OrthoDB" id="3364175at2759"/>
<dbReference type="GO" id="GO:0005634">
    <property type="term" value="C:nucleus"/>
    <property type="evidence" value="ECO:0007669"/>
    <property type="project" value="UniProtKB-SubCell"/>
</dbReference>
<dbReference type="EMBL" id="KZ826319">
    <property type="protein sequence ID" value="PYI11061.1"/>
    <property type="molecule type" value="Genomic_DNA"/>
</dbReference>
<feature type="domain" description="Zn(2)-C6 fungal-type" evidence="11">
    <location>
        <begin position="20"/>
        <end position="50"/>
    </location>
</feature>
<keyword evidence="5" id="KW-0238">DNA-binding</keyword>
<evidence type="ECO:0000256" key="10">
    <source>
        <dbReference type="SAM" id="MobiDB-lite"/>
    </source>
</evidence>
<accession>A0A319ENZ8</accession>
<sequence length="643" mass="72068">MERPEVQNGFSLSRNSHIPACVECRARKAKCSKERPSCYYCRSVNQPCVYPPKPARTPLTRQHLTAVEDRLRSLETAMERLFPDGQMEAVIRSLLADSPEIGALETSPSQGRMIAAVPGHDAWMTNPDAADYSGPDLTGPLDQLPAEVDFPMDLTYTASDGADPLSWLTDAGSSDEVYVRAYFNNYHPMYPFVHEAAFMSRYPGSYPVGPDDSAWSVLVNMVLAIGAWSMADNQSDPDKKYFERAKDNLKKVSMFEQGNTTLVQALLLLNVYNEKCGHPKESWHFLGLAVRMAIGLGLHNERTYAVSGQSLLDQEIQRRVWWTVYCLDSCCSKIHGLPLLLPEDRLITVHQSLTVHTSTPPPETDAPTIYTGLIQQSSYHRLANHIYRRLLSTDTITSQEIQALQDMIDTWHAKSSHCPETFDKNPLPPWAVLARDRQTLCDQSLRLLIHRPALLRWLDRKRLSTDPVATETEPLSERQCRAHAVHLARDTIRMVTTLINEGRCSHTTLSFTLYALFHAVLVPIIHLHADPASPDSITWQQDIQETRAVLSKLAFHNDALSTHFLVILDRICSGRMHEHIRRHPPSLSPPTVSSLKSTDLQSPSNDIFGNQELGRLAVHSSSSSPASSGADAVVFSEWMNVTH</sequence>
<comment type="subcellular location">
    <subcellularLocation>
        <location evidence="1">Nucleus</location>
    </subcellularLocation>
</comment>
<dbReference type="Gene3D" id="4.10.240.10">
    <property type="entry name" value="Zn(2)-C6 fungal-type DNA-binding domain"/>
    <property type="match status" value="1"/>
</dbReference>
<dbReference type="CDD" id="cd14654">
    <property type="entry name" value="ZIP_Gal4"/>
    <property type="match status" value="1"/>
</dbReference>
<dbReference type="SMART" id="SM00906">
    <property type="entry name" value="Fungal_trans"/>
    <property type="match status" value="1"/>
</dbReference>
<dbReference type="AlphaFoldDB" id="A0A319ENZ8"/>
<evidence type="ECO:0000256" key="4">
    <source>
        <dbReference type="ARBA" id="ARBA00023015"/>
    </source>
</evidence>
<evidence type="ECO:0000256" key="5">
    <source>
        <dbReference type="ARBA" id="ARBA00023125"/>
    </source>
</evidence>
<dbReference type="InterPro" id="IPR036864">
    <property type="entry name" value="Zn2-C6_fun-type_DNA-bd_sf"/>
</dbReference>
<evidence type="ECO:0000256" key="2">
    <source>
        <dbReference type="ARBA" id="ARBA00022723"/>
    </source>
</evidence>
<evidence type="ECO:0000313" key="13">
    <source>
        <dbReference type="Proteomes" id="UP000248423"/>
    </source>
</evidence>
<evidence type="ECO:0000256" key="8">
    <source>
        <dbReference type="ARBA" id="ARBA00023242"/>
    </source>
</evidence>
<dbReference type="Pfam" id="PF04082">
    <property type="entry name" value="Fungal_trans"/>
    <property type="match status" value="1"/>
</dbReference>
<dbReference type="SUPFAM" id="SSF57701">
    <property type="entry name" value="Zn2/Cys6 DNA-binding domain"/>
    <property type="match status" value="1"/>
</dbReference>
<keyword evidence="7" id="KW-0804">Transcription</keyword>
<keyword evidence="4" id="KW-0805">Transcription regulation</keyword>
<dbReference type="PROSITE" id="PS50048">
    <property type="entry name" value="ZN2_CY6_FUNGAL_2"/>
    <property type="match status" value="1"/>
</dbReference>
<dbReference type="InterPro" id="IPR005600">
    <property type="entry name" value="Gal4_dimer_dom"/>
</dbReference>
<keyword evidence="6" id="KW-0010">Activator</keyword>
<keyword evidence="13" id="KW-1185">Reference proteome</keyword>
<dbReference type="STRING" id="1448318.A0A319ENZ8"/>
<reference evidence="12 13" key="1">
    <citation type="submission" date="2018-02" db="EMBL/GenBank/DDBJ databases">
        <title>The genomes of Aspergillus section Nigri reveals drivers in fungal speciation.</title>
        <authorList>
            <consortium name="DOE Joint Genome Institute"/>
            <person name="Vesth T.C."/>
            <person name="Nybo J."/>
            <person name="Theobald S."/>
            <person name="Brandl J."/>
            <person name="Frisvad J.C."/>
            <person name="Nielsen K.F."/>
            <person name="Lyhne E.K."/>
            <person name="Kogle M.E."/>
            <person name="Kuo A."/>
            <person name="Riley R."/>
            <person name="Clum A."/>
            <person name="Nolan M."/>
            <person name="Lipzen A."/>
            <person name="Salamov A."/>
            <person name="Henrissat B."/>
            <person name="Wiebenga A."/>
            <person name="De vries R.P."/>
            <person name="Grigoriev I.V."/>
            <person name="Mortensen U.H."/>
            <person name="Andersen M.R."/>
            <person name="Baker S.E."/>
        </authorList>
    </citation>
    <scope>NUCLEOTIDE SEQUENCE [LARGE SCALE GENOMIC DNA]</scope>
    <source>
        <strain evidence="12 13">CBS 121057</strain>
    </source>
</reference>
<dbReference type="Gene3D" id="1.20.5.170">
    <property type="match status" value="1"/>
</dbReference>
<dbReference type="InterPro" id="IPR001138">
    <property type="entry name" value="Zn2Cys6_DnaBD"/>
</dbReference>
<keyword evidence="8" id="KW-0539">Nucleus</keyword>
<keyword evidence="2" id="KW-0479">Metal-binding</keyword>
<dbReference type="PROSITE" id="PS00463">
    <property type="entry name" value="ZN2_CY6_FUNGAL_1"/>
    <property type="match status" value="1"/>
</dbReference>
<dbReference type="GO" id="GO:0000981">
    <property type="term" value="F:DNA-binding transcription factor activity, RNA polymerase II-specific"/>
    <property type="evidence" value="ECO:0007669"/>
    <property type="project" value="InterPro"/>
</dbReference>
<feature type="region of interest" description="Disordered" evidence="10">
    <location>
        <begin position="580"/>
        <end position="600"/>
    </location>
</feature>
<dbReference type="Pfam" id="PF00172">
    <property type="entry name" value="Zn_clus"/>
    <property type="match status" value="1"/>
</dbReference>
<evidence type="ECO:0000313" key="12">
    <source>
        <dbReference type="EMBL" id="PYI11061.1"/>
    </source>
</evidence>
<dbReference type="GO" id="GO:0000978">
    <property type="term" value="F:RNA polymerase II cis-regulatory region sequence-specific DNA binding"/>
    <property type="evidence" value="ECO:0007669"/>
    <property type="project" value="TreeGrafter"/>
</dbReference>
<protein>
    <recommendedName>
        <fullName evidence="11">Zn(2)-C6 fungal-type domain-containing protein</fullName>
    </recommendedName>
</protein>
<dbReference type="PANTHER" id="PTHR47424">
    <property type="entry name" value="REGULATORY PROTEIN GAL4"/>
    <property type="match status" value="1"/>
</dbReference>
<dbReference type="CDD" id="cd00067">
    <property type="entry name" value="GAL4"/>
    <property type="match status" value="1"/>
</dbReference>
<keyword evidence="9" id="KW-0119">Carbohydrate metabolism</keyword>
<dbReference type="Proteomes" id="UP000248423">
    <property type="component" value="Unassembled WGS sequence"/>
</dbReference>
<proteinExistence type="predicted"/>
<evidence type="ECO:0000256" key="7">
    <source>
        <dbReference type="ARBA" id="ARBA00023163"/>
    </source>
</evidence>
<dbReference type="CDD" id="cd12148">
    <property type="entry name" value="fungal_TF_MHR"/>
    <property type="match status" value="1"/>
</dbReference>
<feature type="compositionally biased region" description="Low complexity" evidence="10">
    <location>
        <begin position="589"/>
        <end position="598"/>
    </location>
</feature>
<evidence type="ECO:0000256" key="6">
    <source>
        <dbReference type="ARBA" id="ARBA00023159"/>
    </source>
</evidence>